<accession>Q7U754</accession>
<keyword evidence="5" id="KW-1185">Reference proteome</keyword>
<dbReference type="AlphaFoldDB" id="Q7U754"/>
<dbReference type="STRING" id="84588.SYNW1132"/>
<dbReference type="eggNOG" id="COG4221">
    <property type="taxonomic scope" value="Bacteria"/>
</dbReference>
<reference evidence="4 5" key="1">
    <citation type="journal article" date="2003" name="Nature">
        <title>The genome of a motile marine Synechococcus.</title>
        <authorList>
            <person name="Palenik B."/>
            <person name="Brahamsha B."/>
            <person name="Larimer F."/>
            <person name="Land M."/>
            <person name="Hauser L."/>
            <person name="Chain P."/>
            <person name="Lamerdin J."/>
            <person name="Regala W."/>
            <person name="Allen E.A."/>
            <person name="McCarren J."/>
            <person name="Paulsen I."/>
            <person name="Dufresne A."/>
            <person name="Partensky F."/>
            <person name="Webb E."/>
            <person name="Waterbury J."/>
        </authorList>
    </citation>
    <scope>NUCLEOTIDE SEQUENCE [LARGE SCALE GENOMIC DNA]</scope>
    <source>
        <strain evidence="4 5">WH8102</strain>
    </source>
</reference>
<sequence length="231" mass="24931">MSRTVLITGASRGIGRSVAEHFLAEGHRLCLGLRDPEAVKGTLLDNAHVLPVAYDASQPEQAASLVDAASSWAGGVDALIHCAGILHRTPLLFEDGQDAELEELWQVNVMVPWWLTRAAWPHLRSCGNGRIQVMVSMSGKRVKGRMAGYPLSKFGLMALCQSMRNEGFDHGIRVTAICPSWVNTAMALSVSSVPAQSMTQPRDLACLMGRLLELPDAAVPFEIAVNCALET</sequence>
<keyword evidence="2" id="KW-0521">NADP</keyword>
<dbReference type="InterPro" id="IPR002347">
    <property type="entry name" value="SDR_fam"/>
</dbReference>
<evidence type="ECO:0000256" key="1">
    <source>
        <dbReference type="ARBA" id="ARBA00006484"/>
    </source>
</evidence>
<dbReference type="SUPFAM" id="SSF51735">
    <property type="entry name" value="NAD(P)-binding Rossmann-fold domains"/>
    <property type="match status" value="1"/>
</dbReference>
<dbReference type="PANTHER" id="PTHR43391:SF14">
    <property type="entry name" value="DEHYDROGENASE_REDUCTASE SDR FAMILY PROTEIN 7-LIKE"/>
    <property type="match status" value="1"/>
</dbReference>
<name>Q7U754_PARMW</name>
<organism evidence="4 5">
    <name type="scientific">Parasynechococcus marenigrum (strain WH8102)</name>
    <dbReference type="NCBI Taxonomy" id="84588"/>
    <lineage>
        <taxon>Bacteria</taxon>
        <taxon>Bacillati</taxon>
        <taxon>Cyanobacteriota</taxon>
        <taxon>Cyanophyceae</taxon>
        <taxon>Synechococcales</taxon>
        <taxon>Prochlorococcaceae</taxon>
        <taxon>Parasynechococcus</taxon>
        <taxon>Parasynechococcus marenigrum</taxon>
    </lineage>
</organism>
<dbReference type="Pfam" id="PF00106">
    <property type="entry name" value="adh_short"/>
    <property type="match status" value="1"/>
</dbReference>
<dbReference type="RefSeq" id="WP_011127997.1">
    <property type="nucleotide sequence ID" value="NC_005070.1"/>
</dbReference>
<comment type="similarity">
    <text evidence="1">Belongs to the short-chain dehydrogenases/reductases (SDR) family.</text>
</comment>
<proteinExistence type="inferred from homology"/>
<gene>
    <name evidence="4" type="ordered locus">SYNW1132</name>
</gene>
<dbReference type="PRINTS" id="PR00081">
    <property type="entry name" value="GDHRDH"/>
</dbReference>
<dbReference type="CDD" id="cd08932">
    <property type="entry name" value="HetN_like_SDR_c"/>
    <property type="match status" value="1"/>
</dbReference>
<dbReference type="PANTHER" id="PTHR43391">
    <property type="entry name" value="RETINOL DEHYDROGENASE-RELATED"/>
    <property type="match status" value="1"/>
</dbReference>
<dbReference type="HOGENOM" id="CLU_010194_2_10_3"/>
<evidence type="ECO:0000313" key="5">
    <source>
        <dbReference type="Proteomes" id="UP000001422"/>
    </source>
</evidence>
<dbReference type="Proteomes" id="UP000001422">
    <property type="component" value="Chromosome"/>
</dbReference>
<dbReference type="GO" id="GO:0016491">
    <property type="term" value="F:oxidoreductase activity"/>
    <property type="evidence" value="ECO:0007669"/>
    <property type="project" value="UniProtKB-KW"/>
</dbReference>
<dbReference type="EMBL" id="BX569692">
    <property type="protein sequence ID" value="CAE07647.1"/>
    <property type="molecule type" value="Genomic_DNA"/>
</dbReference>
<keyword evidence="3" id="KW-0560">Oxidoreductase</keyword>
<protein>
    <submittedName>
        <fullName evidence="4">Short-chain dehydrogenase family protein</fullName>
    </submittedName>
</protein>
<dbReference type="Gene3D" id="3.40.50.720">
    <property type="entry name" value="NAD(P)-binding Rossmann-like Domain"/>
    <property type="match status" value="1"/>
</dbReference>
<evidence type="ECO:0000256" key="2">
    <source>
        <dbReference type="ARBA" id="ARBA00022857"/>
    </source>
</evidence>
<evidence type="ECO:0000256" key="3">
    <source>
        <dbReference type="ARBA" id="ARBA00023002"/>
    </source>
</evidence>
<dbReference type="KEGG" id="syw:SYNW1132"/>
<dbReference type="InterPro" id="IPR036291">
    <property type="entry name" value="NAD(P)-bd_dom_sf"/>
</dbReference>
<evidence type="ECO:0000313" key="4">
    <source>
        <dbReference type="EMBL" id="CAE07647.1"/>
    </source>
</evidence>